<dbReference type="Proteomes" id="UP000184139">
    <property type="component" value="Unassembled WGS sequence"/>
</dbReference>
<keyword evidence="1" id="KW-0472">Membrane</keyword>
<keyword evidence="1" id="KW-0812">Transmembrane</keyword>
<protein>
    <submittedName>
        <fullName evidence="2">Uncharacterized protein</fullName>
    </submittedName>
</protein>
<feature type="transmembrane region" description="Helical" evidence="1">
    <location>
        <begin position="64"/>
        <end position="83"/>
    </location>
</feature>
<reference evidence="2 3" key="1">
    <citation type="submission" date="2016-11" db="EMBL/GenBank/DDBJ databases">
        <authorList>
            <person name="Jaros S."/>
            <person name="Januszkiewicz K."/>
            <person name="Wedrychowicz H."/>
        </authorList>
    </citation>
    <scope>NUCLEOTIDE SEQUENCE [LARGE SCALE GENOMIC DNA]</scope>
    <source>
        <strain evidence="2 3">DSM 9705</strain>
    </source>
</reference>
<gene>
    <name evidence="2" type="ORF">SAMN02745124_00135</name>
</gene>
<keyword evidence="1" id="KW-1133">Transmembrane helix</keyword>
<evidence type="ECO:0000313" key="3">
    <source>
        <dbReference type="Proteomes" id="UP000184139"/>
    </source>
</evidence>
<dbReference type="RefSeq" id="WP_143165867.1">
    <property type="nucleotide sequence ID" value="NZ_FQXS01000001.1"/>
</dbReference>
<accession>A0A1M5S2U2</accession>
<keyword evidence="3" id="KW-1185">Reference proteome</keyword>
<organism evidence="2 3">
    <name type="scientific">Desulfofustis glycolicus DSM 9705</name>
    <dbReference type="NCBI Taxonomy" id="1121409"/>
    <lineage>
        <taxon>Bacteria</taxon>
        <taxon>Pseudomonadati</taxon>
        <taxon>Thermodesulfobacteriota</taxon>
        <taxon>Desulfobulbia</taxon>
        <taxon>Desulfobulbales</taxon>
        <taxon>Desulfocapsaceae</taxon>
        <taxon>Desulfofustis</taxon>
    </lineage>
</organism>
<name>A0A1M5S2U2_9BACT</name>
<evidence type="ECO:0000313" key="2">
    <source>
        <dbReference type="EMBL" id="SHH32829.1"/>
    </source>
</evidence>
<dbReference type="EMBL" id="FQXS01000001">
    <property type="protein sequence ID" value="SHH32829.1"/>
    <property type="molecule type" value="Genomic_DNA"/>
</dbReference>
<sequence>MFLLSSAMLCGAVVLLFLTLLQYRNPNQTFLKRHEFMEVSLSLLLTGLFTFGFIGLFLHPVSMIDLVGAAVMMAATVVFFKVLKIKDRLAVYDVEQKRGQVVIGDFQPTTPANKPGPSYRKAA</sequence>
<proteinExistence type="predicted"/>
<dbReference type="AlphaFoldDB" id="A0A1M5S2U2"/>
<feature type="transmembrane region" description="Helical" evidence="1">
    <location>
        <begin position="6"/>
        <end position="24"/>
    </location>
</feature>
<evidence type="ECO:0000256" key="1">
    <source>
        <dbReference type="SAM" id="Phobius"/>
    </source>
</evidence>
<feature type="transmembrane region" description="Helical" evidence="1">
    <location>
        <begin position="36"/>
        <end position="58"/>
    </location>
</feature>